<dbReference type="Proteomes" id="UP000214760">
    <property type="component" value="Unassembled WGS sequence"/>
</dbReference>
<proteinExistence type="predicted"/>
<evidence type="ECO:0000313" key="2">
    <source>
        <dbReference type="Proteomes" id="UP000214760"/>
    </source>
</evidence>
<dbReference type="EMBL" id="FOZC01000010">
    <property type="protein sequence ID" value="SFR81241.1"/>
    <property type="molecule type" value="Genomic_DNA"/>
</dbReference>
<reference evidence="1 2" key="1">
    <citation type="submission" date="2016-10" db="EMBL/GenBank/DDBJ databases">
        <authorList>
            <person name="de Groot N.N."/>
        </authorList>
    </citation>
    <scope>NUCLEOTIDE SEQUENCE [LARGE SCALE GENOMIC DNA]</scope>
    <source>
        <strain evidence="1 2">F</strain>
    </source>
</reference>
<dbReference type="Gene3D" id="1.10.510.10">
    <property type="entry name" value="Transferase(Phosphotransferase) domain 1"/>
    <property type="match status" value="1"/>
</dbReference>
<dbReference type="SUPFAM" id="SSF56112">
    <property type="entry name" value="Protein kinase-like (PK-like)"/>
    <property type="match status" value="1"/>
</dbReference>
<sequence length="581" mass="67288">MKSENKEILSDKLLKRLSLTQKLNLIKQIIDKTEAAHHSGYVFLSLEPKCIMVSFDEISAVKVSFHEQYQAVLRKDIGKKNQISISDDFSAPEVRTFVLYNSAETIDETADVYSVGGIAKWVLKDELSRPDLDTVPQNMVFDGLAERFLRVSTELDPKYRYPNMDQMRKALDELIQVNDIFQKKQYYELFNIAYERDIFPERCRICVDFLNTSGFKNAVDQLQTALTSDYVDKYRALYIYEALASVAKAHSDELSPEAIAGLGIQGVRAYNNVGNHIAAIFLAKSIENFLTKDDRFELMPIIASAYTDSYQYEEAYHLQKQNIEELQKWIATHGTTQQYKVFLGRSYSGMACNMVRMGMPGALESFKKAIDAFGESKGNIQITICHILHYACEIKDKNLYIEYASQYEYFVGNTPAEWLRNILSQRHISEYYFALYALLKGIFMFFLSDGEEEEEAIYCILQPFYAHEFEKKEYTYPLPLIEYYLALIEMTRSNGITKQVKELFQQAISYDLDVVGGRFNIQKVIRASILWKFNLLNGHDARNQQVIWNLQAEAKDNRWDKLYNVLKEKESMEGVLRFEEA</sequence>
<gene>
    <name evidence="1" type="ORF">SAMN02910262_01796</name>
</gene>
<organism evidence="1 2">
    <name type="scientific">[Clostridium] aminophilum</name>
    <dbReference type="NCBI Taxonomy" id="1526"/>
    <lineage>
        <taxon>Bacteria</taxon>
        <taxon>Bacillati</taxon>
        <taxon>Bacillota</taxon>
        <taxon>Clostridia</taxon>
        <taxon>Lachnospirales</taxon>
        <taxon>Lachnospiraceae</taxon>
    </lineage>
</organism>
<protein>
    <submittedName>
        <fullName evidence="1">Uncharacterized protein</fullName>
    </submittedName>
</protein>
<accession>A0A1I6JQP7</accession>
<name>A0A1I6JQP7_9FIRM</name>
<dbReference type="AlphaFoldDB" id="A0A1I6JQP7"/>
<evidence type="ECO:0000313" key="1">
    <source>
        <dbReference type="EMBL" id="SFR81241.1"/>
    </source>
</evidence>
<dbReference type="RefSeq" id="WP_031473342.1">
    <property type="nucleotide sequence ID" value="NZ_FOZC01000010.1"/>
</dbReference>
<dbReference type="InterPro" id="IPR011009">
    <property type="entry name" value="Kinase-like_dom_sf"/>
</dbReference>